<comment type="caution">
    <text evidence="3">The sequence shown here is derived from an EMBL/GenBank/DDBJ whole genome shotgun (WGS) entry which is preliminary data.</text>
</comment>
<reference evidence="3" key="1">
    <citation type="submission" date="2020-06" db="EMBL/GenBank/DDBJ databases">
        <authorList>
            <person name="Li T."/>
            <person name="Hu X."/>
            <person name="Zhang T."/>
            <person name="Song X."/>
            <person name="Zhang H."/>
            <person name="Dai N."/>
            <person name="Sheng W."/>
            <person name="Hou X."/>
            <person name="Wei L."/>
        </authorList>
    </citation>
    <scope>NUCLEOTIDE SEQUENCE</scope>
    <source>
        <strain evidence="3">KEN1</strain>
        <tissue evidence="3">Leaf</tissue>
    </source>
</reference>
<sequence length="503" mass="56834">MEIDNKAPAEGPMIYFGLVDLEGVHLPHNDVLFISATIANYIVQRHFVDSGSSPDVLFYNVYQQMELGDVLLEPVDTSLYGFAGKVVHPLGQISLPLSLGSKPAWRTKMIHFLVVDMRIDPSVVVHSLNIDPAFPPVKQKKRHLRPEKDNIIHEELGRNMEVYADDMLVKSKQMDQHLADLAETFNTLKKYHMKLNSAEYAFWSLVGYQTQALAEFINEATFTKGNGCNYLLDVDGASTLTGIGVGVVLTSPKGDELEYALRFDYKASNNETEYEAIIAEGEYEVEKERMKEYLREIGELTSRLKNFQLHQIPGTENAKANYLARLPSSLIGCSTCNITVRTLVKNSLKTDIATLQVETDWRKPLLDYLTEGILPANEMEAVHLKSTIARLGLPRVIISDNDHQFQGWKIQDWCVEHGIQQHFTFVAYSQANEQVEIINRILVQGIKTRLMQAGGQWVDALQGVLWSYKSTPRSTTGETKRSWKLSESSIMSKRTITTCYEPI</sequence>
<organism evidence="3">
    <name type="scientific">Sesamum latifolium</name>
    <dbReference type="NCBI Taxonomy" id="2727402"/>
    <lineage>
        <taxon>Eukaryota</taxon>
        <taxon>Viridiplantae</taxon>
        <taxon>Streptophyta</taxon>
        <taxon>Embryophyta</taxon>
        <taxon>Tracheophyta</taxon>
        <taxon>Spermatophyta</taxon>
        <taxon>Magnoliopsida</taxon>
        <taxon>eudicotyledons</taxon>
        <taxon>Gunneridae</taxon>
        <taxon>Pentapetalae</taxon>
        <taxon>asterids</taxon>
        <taxon>lamiids</taxon>
        <taxon>Lamiales</taxon>
        <taxon>Pedaliaceae</taxon>
        <taxon>Sesamum</taxon>
    </lineage>
</organism>
<name>A0AAW2UGH2_9LAMI</name>
<dbReference type="PANTHER" id="PTHR48475">
    <property type="entry name" value="RIBONUCLEASE H"/>
    <property type="match status" value="1"/>
</dbReference>
<dbReference type="PROSITE" id="PS50994">
    <property type="entry name" value="INTEGRASE"/>
    <property type="match status" value="1"/>
</dbReference>
<dbReference type="InterPro" id="IPR001584">
    <property type="entry name" value="Integrase_cat-core"/>
</dbReference>
<proteinExistence type="predicted"/>
<dbReference type="EMBL" id="JACGWN010000012">
    <property type="protein sequence ID" value="KAL0416039.1"/>
    <property type="molecule type" value="Genomic_DNA"/>
</dbReference>
<dbReference type="InterPro" id="IPR043128">
    <property type="entry name" value="Rev_trsase/Diguanyl_cyclase"/>
</dbReference>
<dbReference type="GO" id="GO:0003676">
    <property type="term" value="F:nucleic acid binding"/>
    <property type="evidence" value="ECO:0007669"/>
    <property type="project" value="InterPro"/>
</dbReference>
<dbReference type="InterPro" id="IPR036397">
    <property type="entry name" value="RNaseH_sf"/>
</dbReference>
<feature type="coiled-coil region" evidence="1">
    <location>
        <begin position="283"/>
        <end position="310"/>
    </location>
</feature>
<gene>
    <name evidence="3" type="ORF">Slati_3435800</name>
</gene>
<protein>
    <recommendedName>
        <fullName evidence="2">Integrase catalytic domain-containing protein</fullName>
    </recommendedName>
</protein>
<dbReference type="SUPFAM" id="SSF56672">
    <property type="entry name" value="DNA/RNA polymerases"/>
    <property type="match status" value="1"/>
</dbReference>
<reference evidence="3" key="2">
    <citation type="journal article" date="2024" name="Plant">
        <title>Genomic evolution and insights into agronomic trait innovations of Sesamum species.</title>
        <authorList>
            <person name="Miao H."/>
            <person name="Wang L."/>
            <person name="Qu L."/>
            <person name="Liu H."/>
            <person name="Sun Y."/>
            <person name="Le M."/>
            <person name="Wang Q."/>
            <person name="Wei S."/>
            <person name="Zheng Y."/>
            <person name="Lin W."/>
            <person name="Duan Y."/>
            <person name="Cao H."/>
            <person name="Xiong S."/>
            <person name="Wang X."/>
            <person name="Wei L."/>
            <person name="Li C."/>
            <person name="Ma Q."/>
            <person name="Ju M."/>
            <person name="Zhao R."/>
            <person name="Li G."/>
            <person name="Mu C."/>
            <person name="Tian Q."/>
            <person name="Mei H."/>
            <person name="Zhang T."/>
            <person name="Gao T."/>
            <person name="Zhang H."/>
        </authorList>
    </citation>
    <scope>NUCLEOTIDE SEQUENCE</scope>
    <source>
        <strain evidence="3">KEN1</strain>
    </source>
</reference>
<dbReference type="Gene3D" id="3.30.420.10">
    <property type="entry name" value="Ribonuclease H-like superfamily/Ribonuclease H"/>
    <property type="match status" value="2"/>
</dbReference>
<evidence type="ECO:0000256" key="1">
    <source>
        <dbReference type="SAM" id="Coils"/>
    </source>
</evidence>
<accession>A0AAW2UGH2</accession>
<dbReference type="SUPFAM" id="SSF53098">
    <property type="entry name" value="Ribonuclease H-like"/>
    <property type="match status" value="1"/>
</dbReference>
<dbReference type="InterPro" id="IPR043502">
    <property type="entry name" value="DNA/RNA_pol_sf"/>
</dbReference>
<dbReference type="PANTHER" id="PTHR48475:SF2">
    <property type="entry name" value="RIBONUCLEASE H"/>
    <property type="match status" value="1"/>
</dbReference>
<keyword evidence="1" id="KW-0175">Coiled coil</keyword>
<evidence type="ECO:0000313" key="3">
    <source>
        <dbReference type="EMBL" id="KAL0416039.1"/>
    </source>
</evidence>
<dbReference type="AlphaFoldDB" id="A0AAW2UGH2"/>
<dbReference type="InterPro" id="IPR012337">
    <property type="entry name" value="RNaseH-like_sf"/>
</dbReference>
<dbReference type="Gene3D" id="3.30.70.270">
    <property type="match status" value="1"/>
</dbReference>
<evidence type="ECO:0000259" key="2">
    <source>
        <dbReference type="PROSITE" id="PS50994"/>
    </source>
</evidence>
<dbReference type="GO" id="GO:0015074">
    <property type="term" value="P:DNA integration"/>
    <property type="evidence" value="ECO:0007669"/>
    <property type="project" value="InterPro"/>
</dbReference>
<feature type="domain" description="Integrase catalytic" evidence="2">
    <location>
        <begin position="384"/>
        <end position="488"/>
    </location>
</feature>